<dbReference type="GO" id="GO:0006412">
    <property type="term" value="P:translation"/>
    <property type="evidence" value="ECO:0007669"/>
    <property type="project" value="TreeGrafter"/>
</dbReference>
<keyword evidence="2" id="KW-1185">Reference proteome</keyword>
<gene>
    <name evidence="1" type="primary">Mrpl55</name>
    <name evidence="1" type="ORF">GTO96_0003553</name>
</gene>
<accession>A0A8X8BRN3</accession>
<dbReference type="PANTHER" id="PTHR34095:SF1">
    <property type="entry name" value="LARGE RIBOSOMAL SUBUNIT PROTEIN ML55"/>
    <property type="match status" value="1"/>
</dbReference>
<feature type="non-terminal residue" evidence="1">
    <location>
        <position position="1"/>
    </location>
</feature>
<dbReference type="Pfam" id="PF09776">
    <property type="entry name" value="Mitoc_L55"/>
    <property type="match status" value="1"/>
</dbReference>
<evidence type="ECO:0000313" key="1">
    <source>
        <dbReference type="EMBL" id="KAG2464459.1"/>
    </source>
</evidence>
<protein>
    <submittedName>
        <fullName evidence="1">RM55 protein</fullName>
    </submittedName>
</protein>
<feature type="non-terminal residue" evidence="1">
    <location>
        <position position="175"/>
    </location>
</feature>
<name>A0A8X8BRN3_POLSE</name>
<proteinExistence type="predicted"/>
<dbReference type="InterPro" id="IPR044884">
    <property type="entry name" value="Ribosomal_mL55_sf"/>
</dbReference>
<evidence type="ECO:0000313" key="2">
    <source>
        <dbReference type="Proteomes" id="UP000886611"/>
    </source>
</evidence>
<dbReference type="Proteomes" id="UP000886611">
    <property type="component" value="Unassembled WGS sequence"/>
</dbReference>
<comment type="caution">
    <text evidence="1">The sequence shown here is derived from an EMBL/GenBank/DDBJ whole genome shotgun (WGS) entry which is preliminary data.</text>
</comment>
<dbReference type="PANTHER" id="PTHR34095">
    <property type="entry name" value="39S RIBOSOMAL PROTEIN L55, MITOCHONDRIAL"/>
    <property type="match status" value="1"/>
</dbReference>
<dbReference type="GO" id="GO:0005762">
    <property type="term" value="C:mitochondrial large ribosomal subunit"/>
    <property type="evidence" value="ECO:0007669"/>
    <property type="project" value="InterPro"/>
</dbReference>
<organism evidence="1 2">
    <name type="scientific">Polypterus senegalus</name>
    <name type="common">Senegal bichir</name>
    <dbReference type="NCBI Taxonomy" id="55291"/>
    <lineage>
        <taxon>Eukaryota</taxon>
        <taxon>Metazoa</taxon>
        <taxon>Chordata</taxon>
        <taxon>Craniata</taxon>
        <taxon>Vertebrata</taxon>
        <taxon>Euteleostomi</taxon>
        <taxon>Actinopterygii</taxon>
        <taxon>Polypteriformes</taxon>
        <taxon>Polypteridae</taxon>
        <taxon>Polypterus</taxon>
    </lineage>
</organism>
<sequence length="175" mass="20236">MASDSSFRCHYVSIHRTSTLKLAGQGARGVREECFVVAPERRAVEETERDSKRPPRPRFLQNNDLLRLFPGTCLFHDSMAACGSNRTSIVRCGRQTYARFYPILLVRADGSTINMRYKEPKRIIMMPLDISTLSEADRKATLRRRELKKGAAKPEKPEYEDEFQIGDYSKFWKKN</sequence>
<dbReference type="AlphaFoldDB" id="A0A8X8BRN3"/>
<dbReference type="Gene3D" id="6.20.130.20">
    <property type="entry name" value="Mitochondrial ribosomal protein L55"/>
    <property type="match status" value="1"/>
</dbReference>
<dbReference type="GO" id="GO:0003735">
    <property type="term" value="F:structural constituent of ribosome"/>
    <property type="evidence" value="ECO:0007669"/>
    <property type="project" value="InterPro"/>
</dbReference>
<dbReference type="EMBL" id="JAATIS010003638">
    <property type="protein sequence ID" value="KAG2464459.1"/>
    <property type="molecule type" value="Genomic_DNA"/>
</dbReference>
<reference evidence="1 2" key="1">
    <citation type="journal article" date="2021" name="Cell">
        <title>Tracing the genetic footprints of vertebrate landing in non-teleost ray-finned fishes.</title>
        <authorList>
            <person name="Bi X."/>
            <person name="Wang K."/>
            <person name="Yang L."/>
            <person name="Pan H."/>
            <person name="Jiang H."/>
            <person name="Wei Q."/>
            <person name="Fang M."/>
            <person name="Yu H."/>
            <person name="Zhu C."/>
            <person name="Cai Y."/>
            <person name="He Y."/>
            <person name="Gan X."/>
            <person name="Zeng H."/>
            <person name="Yu D."/>
            <person name="Zhu Y."/>
            <person name="Jiang H."/>
            <person name="Qiu Q."/>
            <person name="Yang H."/>
            <person name="Zhang Y.E."/>
            <person name="Wang W."/>
            <person name="Zhu M."/>
            <person name="He S."/>
            <person name="Zhang G."/>
        </authorList>
    </citation>
    <scope>NUCLEOTIDE SEQUENCE [LARGE SCALE GENOMIC DNA]</scope>
    <source>
        <strain evidence="1">Bchr_013</strain>
    </source>
</reference>
<dbReference type="InterPro" id="IPR018615">
    <property type="entry name" value="Ribosomal_mL55"/>
</dbReference>